<dbReference type="PANTHER" id="PTHR47050">
    <property type="entry name" value="TETRATRICOPEPTIDE REPEAT PROTEIN 24"/>
    <property type="match status" value="1"/>
</dbReference>
<sequence length="805" mass="90598">MSTMIDRGATIAAAVEVEKYSKQGTELLQSGHITSAVKAFKYAYKYAGDLDDEYMERACAFNLGAAYIAMGQGEKGLNVLQQAIPSEDRRDGRSNGDLFFNLGLGYETTKNIQEAIRYFNKALEEYRYERDNLDMEIETLTKLAVLCTTVQNHHLMNLYHQLAEAYAMHGNVEKQMWALCEKANSYNSFGDPQKAEYAADECLKLSDKCQNTVESGSIFNDLGLLYTQLQKYGMAVKCFEEALPLAQSSDDKKREAVIRQNLGAAYNFVGEYQRAISFHKSAADMYARLQNRNSQGQCYANLAYAYSQLGDLMKAKQAFDHALLAAEDTDDNRTTWQVSEGLGSVAFNERKFDDAIEFFKKALGVLAARESNITAQNRIVEKLKQALEAQIKDNERPFAHIRKEDVNPLKSGYKKILAEKPTRPSSAKAVAVGGPVTDEVPRRPKMRKKFVRVNKMGTSKRFSKVARGLSDMMEPFEMTPRSGSGLQGETMMPVQSESEDSSEEETDSEREEDKKFQSRTDASKQFASQHSENRETASNRSIHGSESDDSLEEEETESTSEESEEDIDKKAVLEQMGKINKSEDDSSESEDDKDKGNEKMDRRHKEDRRKQPVEVEAKVQNGDESSSETGSSSSESGSTDSESDDEPPPVPSGSLPKSGEIKTYEQPWGRADSKKKMNYADINFDGGPERGEINKSKKHPNYLENEDSESLRVNMGTRASGQYDNEGEDEEDPLYQTIPSRSLKDDNQFHAKKPNFTDFSSLPRGEKEKLMYEKHRHDQLDRHQAPPLPERGDRGEKDSKTCSVM</sequence>
<dbReference type="OrthoDB" id="6095748at2759"/>
<feature type="region of interest" description="Disordered" evidence="2">
    <location>
        <begin position="466"/>
        <end position="805"/>
    </location>
</feature>
<name>A0A8B6FKL3_MYTGA</name>
<dbReference type="Proteomes" id="UP000596742">
    <property type="component" value="Unassembled WGS sequence"/>
</dbReference>
<evidence type="ECO:0000313" key="4">
    <source>
        <dbReference type="Proteomes" id="UP000596742"/>
    </source>
</evidence>
<dbReference type="EMBL" id="UYJE01006967">
    <property type="protein sequence ID" value="VDI50639.1"/>
    <property type="molecule type" value="Genomic_DNA"/>
</dbReference>
<dbReference type="PANTHER" id="PTHR47050:SF1">
    <property type="entry name" value="TETRATRICOPEPTIDE REPEAT PROTEIN 24-LIKE"/>
    <property type="match status" value="1"/>
</dbReference>
<dbReference type="SMART" id="SM00028">
    <property type="entry name" value="TPR"/>
    <property type="match status" value="8"/>
</dbReference>
<feature type="compositionally biased region" description="Basic and acidic residues" evidence="2">
    <location>
        <begin position="592"/>
        <end position="617"/>
    </location>
</feature>
<evidence type="ECO:0000313" key="3">
    <source>
        <dbReference type="EMBL" id="VDI50639.1"/>
    </source>
</evidence>
<dbReference type="PROSITE" id="PS50005">
    <property type="entry name" value="TPR"/>
    <property type="match status" value="2"/>
</dbReference>
<dbReference type="Pfam" id="PF13432">
    <property type="entry name" value="TPR_16"/>
    <property type="match status" value="1"/>
</dbReference>
<evidence type="ECO:0000256" key="1">
    <source>
        <dbReference type="PROSITE-ProRule" id="PRU00339"/>
    </source>
</evidence>
<dbReference type="Pfam" id="PF13181">
    <property type="entry name" value="TPR_8"/>
    <property type="match status" value="1"/>
</dbReference>
<gene>
    <name evidence="3" type="ORF">MGAL_10B053203</name>
</gene>
<feature type="compositionally biased region" description="Acidic residues" evidence="2">
    <location>
        <begin position="497"/>
        <end position="510"/>
    </location>
</feature>
<dbReference type="AlphaFoldDB" id="A0A8B6FKL3"/>
<organism evidence="3 4">
    <name type="scientific">Mytilus galloprovincialis</name>
    <name type="common">Mediterranean mussel</name>
    <dbReference type="NCBI Taxonomy" id="29158"/>
    <lineage>
        <taxon>Eukaryota</taxon>
        <taxon>Metazoa</taxon>
        <taxon>Spiralia</taxon>
        <taxon>Lophotrochozoa</taxon>
        <taxon>Mollusca</taxon>
        <taxon>Bivalvia</taxon>
        <taxon>Autobranchia</taxon>
        <taxon>Pteriomorphia</taxon>
        <taxon>Mytilida</taxon>
        <taxon>Mytiloidea</taxon>
        <taxon>Mytilidae</taxon>
        <taxon>Mytilinae</taxon>
        <taxon>Mytilus</taxon>
    </lineage>
</organism>
<dbReference type="Pfam" id="PF13424">
    <property type="entry name" value="TPR_12"/>
    <property type="match status" value="1"/>
</dbReference>
<dbReference type="Gene3D" id="1.25.40.10">
    <property type="entry name" value="Tetratricopeptide repeat domain"/>
    <property type="match status" value="2"/>
</dbReference>
<dbReference type="InterPro" id="IPR011990">
    <property type="entry name" value="TPR-like_helical_dom_sf"/>
</dbReference>
<feature type="compositionally biased region" description="Basic and acidic residues" evidence="2">
    <location>
        <begin position="764"/>
        <end position="805"/>
    </location>
</feature>
<dbReference type="SUPFAM" id="SSF48452">
    <property type="entry name" value="TPR-like"/>
    <property type="match status" value="2"/>
</dbReference>
<feature type="compositionally biased region" description="Acidic residues" evidence="2">
    <location>
        <begin position="547"/>
        <end position="566"/>
    </location>
</feature>
<dbReference type="InterPro" id="IPR024812">
    <property type="entry name" value="TPR_24"/>
</dbReference>
<feature type="compositionally biased region" description="Low complexity" evidence="2">
    <location>
        <begin position="622"/>
        <end position="640"/>
    </location>
</feature>
<accession>A0A8B6FKL3</accession>
<feature type="repeat" description="TPR" evidence="1">
    <location>
        <begin position="96"/>
        <end position="129"/>
    </location>
</feature>
<keyword evidence="4" id="KW-1185">Reference proteome</keyword>
<feature type="compositionally biased region" description="Basic and acidic residues" evidence="2">
    <location>
        <begin position="511"/>
        <end position="522"/>
    </location>
</feature>
<comment type="caution">
    <text evidence="3">The sequence shown here is derived from an EMBL/GenBank/DDBJ whole genome shotgun (WGS) entry which is preliminary data.</text>
</comment>
<protein>
    <submittedName>
        <fullName evidence="3">Uncharacterized protein</fullName>
    </submittedName>
</protein>
<reference evidence="3" key="1">
    <citation type="submission" date="2018-11" db="EMBL/GenBank/DDBJ databases">
        <authorList>
            <person name="Alioto T."/>
            <person name="Alioto T."/>
        </authorList>
    </citation>
    <scope>NUCLEOTIDE SEQUENCE</scope>
</reference>
<proteinExistence type="predicted"/>
<feature type="repeat" description="TPR" evidence="1">
    <location>
        <begin position="216"/>
        <end position="249"/>
    </location>
</feature>
<keyword evidence="1" id="KW-0802">TPR repeat</keyword>
<evidence type="ECO:0000256" key="2">
    <source>
        <dbReference type="SAM" id="MobiDB-lite"/>
    </source>
</evidence>
<dbReference type="InterPro" id="IPR019734">
    <property type="entry name" value="TPR_rpt"/>
</dbReference>